<dbReference type="InterPro" id="IPR021109">
    <property type="entry name" value="Peptidase_aspartic_dom_sf"/>
</dbReference>
<evidence type="ECO:0008006" key="3">
    <source>
        <dbReference type="Google" id="ProtNLM"/>
    </source>
</evidence>
<evidence type="ECO:0000313" key="2">
    <source>
        <dbReference type="RefSeq" id="XP_027082404.1"/>
    </source>
</evidence>
<reference evidence="1" key="1">
    <citation type="journal article" date="2025" name="Foods">
        <title>Unveiling the Microbial Signatures of Arabica Coffee Cherries: Insights into Ripeness Specific Diversity, Functional Traits, and Implications for Quality and Safety.</title>
        <authorList>
            <consortium name="RefSeq"/>
            <person name="Tenea G.N."/>
            <person name="Cifuentes V."/>
            <person name="Reyes P."/>
            <person name="Cevallos-Vallejos M."/>
        </authorList>
    </citation>
    <scope>NUCLEOTIDE SEQUENCE [LARGE SCALE GENOMIC DNA]</scope>
</reference>
<gene>
    <name evidence="2" type="primary">LOC113704729</name>
</gene>
<dbReference type="Proteomes" id="UP001652660">
    <property type="component" value="Chromosome 8e"/>
</dbReference>
<protein>
    <recommendedName>
        <fullName evidence="3">Aspartic peptidase DDI1-type domain-containing protein</fullName>
    </recommendedName>
</protein>
<organism evidence="1 2">
    <name type="scientific">Coffea arabica</name>
    <name type="common">Arabian coffee</name>
    <dbReference type="NCBI Taxonomy" id="13443"/>
    <lineage>
        <taxon>Eukaryota</taxon>
        <taxon>Viridiplantae</taxon>
        <taxon>Streptophyta</taxon>
        <taxon>Embryophyta</taxon>
        <taxon>Tracheophyta</taxon>
        <taxon>Spermatophyta</taxon>
        <taxon>Magnoliopsida</taxon>
        <taxon>eudicotyledons</taxon>
        <taxon>Gunneridae</taxon>
        <taxon>Pentapetalae</taxon>
        <taxon>asterids</taxon>
        <taxon>lamiids</taxon>
        <taxon>Gentianales</taxon>
        <taxon>Rubiaceae</taxon>
        <taxon>Ixoroideae</taxon>
        <taxon>Gardenieae complex</taxon>
        <taxon>Bertiereae - Coffeeae clade</taxon>
        <taxon>Coffeeae</taxon>
        <taxon>Coffea</taxon>
    </lineage>
</organism>
<proteinExistence type="predicted"/>
<dbReference type="CDD" id="cd00303">
    <property type="entry name" value="retropepsin_like"/>
    <property type="match status" value="1"/>
</dbReference>
<dbReference type="Gene3D" id="2.40.70.10">
    <property type="entry name" value="Acid Proteases"/>
    <property type="match status" value="1"/>
</dbReference>
<dbReference type="PANTHER" id="PTHR33067:SF31">
    <property type="entry name" value="RNA-DIRECTED DNA POLYMERASE"/>
    <property type="match status" value="1"/>
</dbReference>
<dbReference type="AlphaFoldDB" id="A0A6P6TVL8"/>
<dbReference type="RefSeq" id="XP_027082404.1">
    <property type="nucleotide sequence ID" value="XM_027226603.1"/>
</dbReference>
<accession>A0A6P6TVL8</accession>
<reference evidence="2" key="2">
    <citation type="submission" date="2025-08" db="UniProtKB">
        <authorList>
            <consortium name="RefSeq"/>
        </authorList>
    </citation>
    <scope>IDENTIFICATION</scope>
    <source>
        <tissue evidence="2">Leaves</tissue>
    </source>
</reference>
<name>A0A6P6TVL8_COFAR</name>
<sequence>MENGSSGKTQNEDNQYMKVLEVKAYMPPIQFPQRLKKKATDEQYQKFVEILKKLQVNISFSEVLANIPTYANFLKGTVSSKKKLEDFAMVSHTEKCSVVLQNCLPIKMEDPRSFIVSCQFENIFIDKCLCDLGSSVNLMPLSFFKKLKFANVGPTQVVLQLVDRSVCYPIGIVEDQLVKVNKFYFLTDFLVLDMEQDIAIPIILGRAFLAMGRPNIDLLEGKLTLRVGKEKQEFNIFEP</sequence>
<keyword evidence="1" id="KW-1185">Reference proteome</keyword>
<dbReference type="PANTHER" id="PTHR33067">
    <property type="entry name" value="RNA-DIRECTED DNA POLYMERASE-RELATED"/>
    <property type="match status" value="1"/>
</dbReference>
<dbReference type="OrthoDB" id="778454at2759"/>
<evidence type="ECO:0000313" key="1">
    <source>
        <dbReference type="Proteomes" id="UP001652660"/>
    </source>
</evidence>
<dbReference type="GeneID" id="113704729"/>